<keyword evidence="7" id="KW-1185">Reference proteome</keyword>
<dbReference type="SMART" id="SM00066">
    <property type="entry name" value="GAL4"/>
    <property type="match status" value="1"/>
</dbReference>
<dbReference type="Pfam" id="PF00172">
    <property type="entry name" value="Zn_clus"/>
    <property type="match status" value="1"/>
</dbReference>
<evidence type="ECO:0000256" key="3">
    <source>
        <dbReference type="ARBA" id="ARBA00023242"/>
    </source>
</evidence>
<organism evidence="6 7">
    <name type="scientific">Tolypocladium ophioglossoides (strain CBS 100239)</name>
    <name type="common">Snaketongue truffleclub</name>
    <name type="synonym">Elaphocordyceps ophioglossoides</name>
    <dbReference type="NCBI Taxonomy" id="1163406"/>
    <lineage>
        <taxon>Eukaryota</taxon>
        <taxon>Fungi</taxon>
        <taxon>Dikarya</taxon>
        <taxon>Ascomycota</taxon>
        <taxon>Pezizomycotina</taxon>
        <taxon>Sordariomycetes</taxon>
        <taxon>Hypocreomycetidae</taxon>
        <taxon>Hypocreales</taxon>
        <taxon>Ophiocordycipitaceae</taxon>
        <taxon>Tolypocladium</taxon>
    </lineage>
</organism>
<evidence type="ECO:0000256" key="1">
    <source>
        <dbReference type="ARBA" id="ARBA00004123"/>
    </source>
</evidence>
<dbReference type="EMBL" id="LFRF01000059">
    <property type="protein sequence ID" value="KND86384.1"/>
    <property type="molecule type" value="Genomic_DNA"/>
</dbReference>
<accession>A0A0L0MX46</accession>
<dbReference type="Pfam" id="PF04082">
    <property type="entry name" value="Fungal_trans"/>
    <property type="match status" value="1"/>
</dbReference>
<keyword evidence="3" id="KW-0539">Nucleus</keyword>
<dbReference type="Proteomes" id="UP000036947">
    <property type="component" value="Unassembled WGS sequence"/>
</dbReference>
<evidence type="ECO:0000313" key="7">
    <source>
        <dbReference type="Proteomes" id="UP000036947"/>
    </source>
</evidence>
<evidence type="ECO:0000256" key="2">
    <source>
        <dbReference type="ARBA" id="ARBA00022723"/>
    </source>
</evidence>
<dbReference type="Gene3D" id="4.10.240.10">
    <property type="entry name" value="Zn(2)-C6 fungal-type DNA-binding domain"/>
    <property type="match status" value="1"/>
</dbReference>
<dbReference type="InterPro" id="IPR036864">
    <property type="entry name" value="Zn2-C6_fun-type_DNA-bd_sf"/>
</dbReference>
<dbReference type="AlphaFoldDB" id="A0A0L0MX46"/>
<dbReference type="InterPro" id="IPR001138">
    <property type="entry name" value="Zn2Cys6_DnaBD"/>
</dbReference>
<dbReference type="PANTHER" id="PTHR31001:SF85">
    <property type="entry name" value="ZN(II)2CYS6 TRANSCRIPTION FACTOR (EUROFUNG)"/>
    <property type="match status" value="1"/>
</dbReference>
<evidence type="ECO:0000259" key="5">
    <source>
        <dbReference type="PROSITE" id="PS50048"/>
    </source>
</evidence>
<feature type="region of interest" description="Disordered" evidence="4">
    <location>
        <begin position="80"/>
        <end position="126"/>
    </location>
</feature>
<dbReference type="CDD" id="cd12148">
    <property type="entry name" value="fungal_TF_MHR"/>
    <property type="match status" value="1"/>
</dbReference>
<dbReference type="GO" id="GO:0006351">
    <property type="term" value="P:DNA-templated transcription"/>
    <property type="evidence" value="ECO:0007669"/>
    <property type="project" value="InterPro"/>
</dbReference>
<evidence type="ECO:0000256" key="4">
    <source>
        <dbReference type="SAM" id="MobiDB-lite"/>
    </source>
</evidence>
<keyword evidence="2" id="KW-0479">Metal-binding</keyword>
<feature type="compositionally biased region" description="Polar residues" evidence="4">
    <location>
        <begin position="106"/>
        <end position="121"/>
    </location>
</feature>
<dbReference type="SMART" id="SM00906">
    <property type="entry name" value="Fungal_trans"/>
    <property type="match status" value="1"/>
</dbReference>
<dbReference type="OrthoDB" id="2269373at2759"/>
<sequence>MSTNMASAPQRYARVLACAICQHRKVKCDRKDPCSNCIKANVPCTSSTPAPMRRRRRPNQDLRERLARCEELLLQCAGTDGGPATQSAKGLLPLTPATNGAPAPEASTSQLTSDSSPQTSRPAGMMVQHEGGPRLMDCHIWASIYDELQSMRDIVETEDGRDVSVLDHEDAIPDSSADLLLSGDDPRIRVKDLQPDPVHIIHASTVQPYVMEAAADIGKVTLQNQALLFSIYTMAIVSLLDHDCVAMFEMSRHRALQKFTLGAKLSLIRFNFLKNYDMAALQALILFLWSLQGRFDRYRAWIISGIILRIAQKAGYHRDGKLLNLSPFETEMRRRIWWQIFVQDSTHAMASGLSPSLLPVNWDTKEPQNLNDADLFLNSTEPVHPRQGPTEMAFCLVLHRVYKLTAETTNFAGGTLTLGEAILGQTPDGKDTADGIQTTLSKFRDATDELDRAIRDLEERYVNPEAGNAHVAALTIRPMLMKKLDGMVPIQGRPGFGSEISIPEDNIFRTLLASLEHGCEAYEQMAAYRFEWSIKPHFRLDKFAALTGQLCHRLTGPLSDRGWKVVEKIYEQHPELFDMTQKQHFAQAQYTLKAWKARETAIVQAGQIVERPAFIAQLQKALLALNSNSQSCWQSTLATPSAMDQQMAGLDQLVEEYGPSEQTWSTWVDSLTDLESCLGQGNIDFRVMEHGGGLPLS</sequence>
<reference evidence="6 7" key="1">
    <citation type="journal article" date="2015" name="BMC Genomics">
        <title>The genome of the truffle-parasite Tolypocladium ophioglossoides and the evolution of antifungal peptaibiotics.</title>
        <authorList>
            <person name="Quandt C.A."/>
            <person name="Bushley K.E."/>
            <person name="Spatafora J.W."/>
        </authorList>
    </citation>
    <scope>NUCLEOTIDE SEQUENCE [LARGE SCALE GENOMIC DNA]</scope>
    <source>
        <strain evidence="6 7">CBS 100239</strain>
    </source>
</reference>
<dbReference type="PROSITE" id="PS50048">
    <property type="entry name" value="ZN2_CY6_FUNGAL_2"/>
    <property type="match status" value="1"/>
</dbReference>
<evidence type="ECO:0000313" key="6">
    <source>
        <dbReference type="EMBL" id="KND86384.1"/>
    </source>
</evidence>
<protein>
    <submittedName>
        <fullName evidence="6">Putative transcriptional regulatory protein</fullName>
    </submittedName>
</protein>
<comment type="subcellular location">
    <subcellularLocation>
        <location evidence="1">Nucleus</location>
    </subcellularLocation>
</comment>
<dbReference type="CDD" id="cd00067">
    <property type="entry name" value="GAL4"/>
    <property type="match status" value="1"/>
</dbReference>
<dbReference type="InterPro" id="IPR007219">
    <property type="entry name" value="XnlR_reg_dom"/>
</dbReference>
<dbReference type="SUPFAM" id="SSF57701">
    <property type="entry name" value="Zn2/Cys6 DNA-binding domain"/>
    <property type="match status" value="1"/>
</dbReference>
<dbReference type="GO" id="GO:0003677">
    <property type="term" value="F:DNA binding"/>
    <property type="evidence" value="ECO:0007669"/>
    <property type="project" value="InterPro"/>
</dbReference>
<dbReference type="GO" id="GO:0000981">
    <property type="term" value="F:DNA-binding transcription factor activity, RNA polymerase II-specific"/>
    <property type="evidence" value="ECO:0007669"/>
    <property type="project" value="InterPro"/>
</dbReference>
<name>A0A0L0MX46_TOLOC</name>
<gene>
    <name evidence="6" type="ORF">TOPH_08987</name>
</gene>
<dbReference type="InterPro" id="IPR050613">
    <property type="entry name" value="Sec_Metabolite_Reg"/>
</dbReference>
<dbReference type="PANTHER" id="PTHR31001">
    <property type="entry name" value="UNCHARACTERIZED TRANSCRIPTIONAL REGULATORY PROTEIN"/>
    <property type="match status" value="1"/>
</dbReference>
<proteinExistence type="predicted"/>
<dbReference type="GO" id="GO:0005634">
    <property type="term" value="C:nucleus"/>
    <property type="evidence" value="ECO:0007669"/>
    <property type="project" value="UniProtKB-SubCell"/>
</dbReference>
<comment type="caution">
    <text evidence="6">The sequence shown here is derived from an EMBL/GenBank/DDBJ whole genome shotgun (WGS) entry which is preliminary data.</text>
</comment>
<feature type="domain" description="Zn(2)-C6 fungal-type" evidence="5">
    <location>
        <begin position="17"/>
        <end position="46"/>
    </location>
</feature>
<dbReference type="GO" id="GO:0008270">
    <property type="term" value="F:zinc ion binding"/>
    <property type="evidence" value="ECO:0007669"/>
    <property type="project" value="InterPro"/>
</dbReference>
<dbReference type="STRING" id="1163406.A0A0L0MX46"/>